<dbReference type="AlphaFoldDB" id="A0AAE1V815"/>
<reference evidence="2" key="1">
    <citation type="submission" date="2023-12" db="EMBL/GenBank/DDBJ databases">
        <title>Genome assembly of Anisodus tanguticus.</title>
        <authorList>
            <person name="Wang Y.-J."/>
        </authorList>
    </citation>
    <scope>NUCLEOTIDE SEQUENCE</scope>
    <source>
        <strain evidence="2">KB-2021</strain>
        <tissue evidence="2">Leaf</tissue>
    </source>
</reference>
<evidence type="ECO:0000313" key="2">
    <source>
        <dbReference type="EMBL" id="KAK4350965.1"/>
    </source>
</evidence>
<feature type="compositionally biased region" description="Basic residues" evidence="1">
    <location>
        <begin position="114"/>
        <end position="128"/>
    </location>
</feature>
<comment type="caution">
    <text evidence="2">The sequence shown here is derived from an EMBL/GenBank/DDBJ whole genome shotgun (WGS) entry which is preliminary data.</text>
</comment>
<dbReference type="Proteomes" id="UP001291623">
    <property type="component" value="Unassembled WGS sequence"/>
</dbReference>
<dbReference type="EMBL" id="JAVYJV010000016">
    <property type="protein sequence ID" value="KAK4350965.1"/>
    <property type="molecule type" value="Genomic_DNA"/>
</dbReference>
<dbReference type="InterPro" id="IPR017956">
    <property type="entry name" value="AT_hook_DNA-bd_motif"/>
</dbReference>
<protein>
    <submittedName>
        <fullName evidence="2">Uncharacterized protein</fullName>
    </submittedName>
</protein>
<feature type="region of interest" description="Disordered" evidence="1">
    <location>
        <begin position="34"/>
        <end position="89"/>
    </location>
</feature>
<evidence type="ECO:0000256" key="1">
    <source>
        <dbReference type="SAM" id="MobiDB-lite"/>
    </source>
</evidence>
<feature type="compositionally biased region" description="Basic and acidic residues" evidence="1">
    <location>
        <begin position="135"/>
        <end position="152"/>
    </location>
</feature>
<feature type="compositionally biased region" description="Polar residues" evidence="1">
    <location>
        <begin position="46"/>
        <end position="58"/>
    </location>
</feature>
<feature type="region of interest" description="Disordered" evidence="1">
    <location>
        <begin position="343"/>
        <end position="365"/>
    </location>
</feature>
<accession>A0AAE1V815</accession>
<evidence type="ECO:0000313" key="3">
    <source>
        <dbReference type="Proteomes" id="UP001291623"/>
    </source>
</evidence>
<name>A0AAE1V815_9SOLA</name>
<sequence length="847" mass="92188">MEELSEKRDIVVLDSEFQQVVVPFVENVEVADGSVVSSKKRGRPKGSNNKNLGISGTVSMIDGNGQGVVMKKKKRAGRPKGSKNKNRKVGDSEEWPIVVGLVNGSGEMVIKKKNVGRRPRGSKNKTKILNKMGSIKKDGEERKKDCGEEGSIKKQGRGRPKGSKNEMIKKRGDTDVIVEKEMSKIDIVAAGDFGISTNQVSGHNEIVKKKVGRPKGSMNKKKAGRPKGSRNMKKVLIGRLTVPPRNGGGSKDIDGNKEKIFVSTENAGKLNEFIVGYKEHIVKRGRPRGSKTKKEITLGYLSNANTTSGHEVDVMCQGENEKRITMTGQSGVIVKEEEGMIVKKKDRRGRPSSSKTKGKVILGHSCGTNTNNGDGYIGAVKKDNNEKINFVAGEGWGNEVAIGNGERILKKKRCGRPKGSKNKNRTTGGNFIVANLNNRGQDVGTMRINVAEKGILVTEENRGDLNEAALVSAVRVVRRKGVLDWPKGSKNKKKTIISSSSDVYSGHGVGAMNIRKEHENKMVSLATDCMVGILSEVTISKKDNCSLPQGLHDENKIVESGENQQAFVDAAEDGSRRTVKQKKCLGRVKYSENKKQAAVRIEVDQHVKANSSSVIPCENGFTKRKGWRGRPKGLKNKKKVVDALEIQGMTGEIAIDSNGVDLSTKRKNRESILLDAEGGGVIKRMVKRRGRPQGLNVKKKNAIVSECMGEQEPSANAETSGLTLQGDAISWKDQRNFLCHQCRRYKASVVICLRCKENTIATIALRSDLYRIRVDLIAGPNSSSKLPDSLSKVKKLGLYAASVAVNEASTLLSKLAAPQSCDELQQQEKAAETGSSIAEGLDGIHQL</sequence>
<organism evidence="2 3">
    <name type="scientific">Anisodus tanguticus</name>
    <dbReference type="NCBI Taxonomy" id="243964"/>
    <lineage>
        <taxon>Eukaryota</taxon>
        <taxon>Viridiplantae</taxon>
        <taxon>Streptophyta</taxon>
        <taxon>Embryophyta</taxon>
        <taxon>Tracheophyta</taxon>
        <taxon>Spermatophyta</taxon>
        <taxon>Magnoliopsida</taxon>
        <taxon>eudicotyledons</taxon>
        <taxon>Gunneridae</taxon>
        <taxon>Pentapetalae</taxon>
        <taxon>asterids</taxon>
        <taxon>lamiids</taxon>
        <taxon>Solanales</taxon>
        <taxon>Solanaceae</taxon>
        <taxon>Solanoideae</taxon>
        <taxon>Hyoscyameae</taxon>
        <taxon>Anisodus</taxon>
    </lineage>
</organism>
<proteinExistence type="predicted"/>
<dbReference type="GO" id="GO:0003677">
    <property type="term" value="F:DNA binding"/>
    <property type="evidence" value="ECO:0007669"/>
    <property type="project" value="InterPro"/>
</dbReference>
<feature type="region of interest" description="Disordered" evidence="1">
    <location>
        <begin position="114"/>
        <end position="167"/>
    </location>
</feature>
<gene>
    <name evidence="2" type="ORF">RND71_030278</name>
</gene>
<dbReference type="SMART" id="SM00384">
    <property type="entry name" value="AT_hook"/>
    <property type="match status" value="10"/>
</dbReference>
<feature type="compositionally biased region" description="Basic residues" evidence="1">
    <location>
        <begin position="70"/>
        <end position="87"/>
    </location>
</feature>
<keyword evidence="3" id="KW-1185">Reference proteome</keyword>